<dbReference type="HAMAP" id="MF_03041">
    <property type="entry name" value="SPDLY"/>
    <property type="match status" value="1"/>
</dbReference>
<dbReference type="Proteomes" id="UP001369086">
    <property type="component" value="Unassembled WGS sequence"/>
</dbReference>
<proteinExistence type="inferred from homology"/>
<evidence type="ECO:0000256" key="7">
    <source>
        <dbReference type="ARBA" id="ARBA00023328"/>
    </source>
</evidence>
<keyword evidence="11" id="KW-1185">Reference proteome</keyword>
<evidence type="ECO:0000313" key="11">
    <source>
        <dbReference type="Proteomes" id="UP001369086"/>
    </source>
</evidence>
<evidence type="ECO:0000256" key="1">
    <source>
        <dbReference type="ARBA" id="ARBA00022454"/>
    </source>
</evidence>
<evidence type="ECO:0000256" key="3">
    <source>
        <dbReference type="ARBA" id="ARBA00022776"/>
    </source>
</evidence>
<keyword evidence="2 8" id="KW-0132">Cell division</keyword>
<name>A0ABR0YQQ8_HUSHU</name>
<evidence type="ECO:0000256" key="2">
    <source>
        <dbReference type="ARBA" id="ARBA00022618"/>
    </source>
</evidence>
<keyword evidence="7 8" id="KW-0137">Centromere</keyword>
<evidence type="ECO:0000256" key="6">
    <source>
        <dbReference type="ARBA" id="ARBA00023306"/>
    </source>
</evidence>
<evidence type="ECO:0000256" key="9">
    <source>
        <dbReference type="SAM" id="MobiDB-lite"/>
    </source>
</evidence>
<feature type="coiled-coil region" evidence="8">
    <location>
        <begin position="129"/>
        <end position="156"/>
    </location>
</feature>
<evidence type="ECO:0000256" key="8">
    <source>
        <dbReference type="HAMAP-Rule" id="MF_03041"/>
    </source>
</evidence>
<feature type="coiled-coil region" evidence="8">
    <location>
        <begin position="193"/>
        <end position="308"/>
    </location>
</feature>
<protein>
    <recommendedName>
        <fullName evidence="8">Protein Spindly</fullName>
    </recommendedName>
    <alternativeName>
        <fullName evidence="8">Coiled-coil domain-containing protein 99</fullName>
    </alternativeName>
    <alternativeName>
        <fullName evidence="8">Spindle apparatus coiled-coil domain-containing protein 1</fullName>
    </alternativeName>
</protein>
<gene>
    <name evidence="8" type="primary">SPDL1</name>
    <name evidence="8" type="synonym">CCDC99</name>
    <name evidence="10" type="ORF">HHUSO_G25860</name>
</gene>
<feature type="coiled-coil region" evidence="8">
    <location>
        <begin position="339"/>
        <end position="366"/>
    </location>
</feature>
<dbReference type="InterPro" id="IPR051149">
    <property type="entry name" value="Spindly/BICDR_Dynein_Adapter"/>
</dbReference>
<dbReference type="InterPro" id="IPR028593">
    <property type="entry name" value="SPDLY_chordates"/>
</dbReference>
<sequence>MFFLKVPEPSRRLKEFKGAGMSTAEVSETQRLRFKLKEAEEALEKAAQYGLQLLESQHELQNQLEEQRAEMTNTIEALEQEKYSLQREVELKVRMLESMGSECDTIKQQQKLLWEQQEAMQERNHAWEISDFKNKLEKMKAELDEARLSDRQLRHKLELQSEMLSSKSEELRALSERAHETMSSEVLGLQIDKTELEAARDLLEHEINEMKYRQQQLELTNTNLQRQVERLSEEKEEREREAVSYFNSLEKTREACQDLQIQLDHALQQGQDPNSKGNSLFSEVEDRRAEMERHLISMKVQYQSLQKQHAFSRQQLHRMKIQIATLLQLKGCQADPEQLERLQAMLGQKNNEIEVLMIKLRQLEKLEVTHKAELSCASAGEQVYGDGTYYTDLLKMQLTASKQESDRLGDELSLQRMKALAESQRVLEVERKLFGSERALKLCQGENMKLRVRLDELRMKYEPDAVNKDRVQKRRREKLPVDMPADEPTEKGPGKHQPAVNGEAGQTEPSATLLQEVPAPEPASQLPRETKRVRISEEPPRSVPVDVKIKKEEEEEVEIGAENSRAERKSRQRAHPVIHVSSKPTSENQCAQQ</sequence>
<comment type="caution">
    <text evidence="10">The sequence shown here is derived from an EMBL/GenBank/DDBJ whole genome shotgun (WGS) entry which is preliminary data.</text>
</comment>
<dbReference type="EMBL" id="JAHFZB010000025">
    <property type="protein sequence ID" value="KAK6474930.1"/>
    <property type="molecule type" value="Genomic_DNA"/>
</dbReference>
<keyword evidence="3 8" id="KW-0498">Mitosis</keyword>
<evidence type="ECO:0000313" key="10">
    <source>
        <dbReference type="EMBL" id="KAK6474930.1"/>
    </source>
</evidence>
<keyword evidence="5 8" id="KW-0175">Coiled coil</keyword>
<evidence type="ECO:0000256" key="5">
    <source>
        <dbReference type="ARBA" id="ARBA00023054"/>
    </source>
</evidence>
<keyword evidence="4 8" id="KW-0995">Kinetochore</keyword>
<dbReference type="PANTHER" id="PTHR32123">
    <property type="entry name" value="BICD FAMILY-LIKE CARGO ADAPTER"/>
    <property type="match status" value="1"/>
</dbReference>
<feature type="coiled-coil region" evidence="8">
    <location>
        <begin position="54"/>
        <end position="95"/>
    </location>
</feature>
<keyword evidence="6 8" id="KW-0131">Cell cycle</keyword>
<feature type="compositionally biased region" description="Polar residues" evidence="9">
    <location>
        <begin position="582"/>
        <end position="593"/>
    </location>
</feature>
<dbReference type="PANTHER" id="PTHR32123:SF9">
    <property type="entry name" value="PROTEIN SPINDLY"/>
    <property type="match status" value="1"/>
</dbReference>
<reference evidence="10 11" key="1">
    <citation type="submission" date="2021-05" db="EMBL/GenBank/DDBJ databases">
        <authorList>
            <person name="Zahm M."/>
            <person name="Klopp C."/>
            <person name="Cabau C."/>
            <person name="Kuhl H."/>
            <person name="Suciu R."/>
            <person name="Ciorpac M."/>
            <person name="Holostenco D."/>
            <person name="Gessner J."/>
            <person name="Wuertz S."/>
            <person name="Hohne C."/>
            <person name="Stock M."/>
            <person name="Gislard M."/>
            <person name="Lluch J."/>
            <person name="Milhes M."/>
            <person name="Lampietro C."/>
            <person name="Lopez Roques C."/>
            <person name="Donnadieu C."/>
            <person name="Du K."/>
            <person name="Schartl M."/>
            <person name="Guiguen Y."/>
        </authorList>
    </citation>
    <scope>NUCLEOTIDE SEQUENCE [LARGE SCALE GENOMIC DNA]</scope>
    <source>
        <strain evidence="10">Hh-F2</strain>
        <tissue evidence="10">Blood</tissue>
    </source>
</reference>
<accession>A0ABR0YQQ8</accession>
<comment type="similarity">
    <text evidence="8">Belongs to the Spindly family.</text>
</comment>
<feature type="region of interest" description="Disordered" evidence="9">
    <location>
        <begin position="466"/>
        <end position="593"/>
    </location>
</feature>
<feature type="compositionally biased region" description="Basic and acidic residues" evidence="9">
    <location>
        <begin position="528"/>
        <end position="540"/>
    </location>
</feature>
<comment type="subcellular location">
    <subcellularLocation>
        <location evidence="8">Chromosome</location>
        <location evidence="8">Centromere</location>
        <location evidence="8">Kinetochore</location>
    </subcellularLocation>
</comment>
<comment type="function">
    <text evidence="8">Required for the localization of dynein and dynactin to the mitotic kintochore. Dynein is believed to control the initial lateral interaction between the kinetochore and spindle microtubules and to facilitate the subsequent formation of end-on kinetochore-microtubule attachments mediated by the NDC80 complex.</text>
</comment>
<organism evidence="10 11">
    <name type="scientific">Huso huso</name>
    <name type="common">Beluga</name>
    <name type="synonym">Acipenser huso</name>
    <dbReference type="NCBI Taxonomy" id="61971"/>
    <lineage>
        <taxon>Eukaryota</taxon>
        <taxon>Metazoa</taxon>
        <taxon>Chordata</taxon>
        <taxon>Craniata</taxon>
        <taxon>Vertebrata</taxon>
        <taxon>Euteleostomi</taxon>
        <taxon>Actinopterygii</taxon>
        <taxon>Chondrostei</taxon>
        <taxon>Acipenseriformes</taxon>
        <taxon>Acipenseridae</taxon>
        <taxon>Huso</taxon>
    </lineage>
</organism>
<evidence type="ECO:0000256" key="4">
    <source>
        <dbReference type="ARBA" id="ARBA00022838"/>
    </source>
</evidence>
<keyword evidence="1 8" id="KW-0158">Chromosome</keyword>